<dbReference type="EMBL" id="AUPC02000470">
    <property type="protein sequence ID" value="POG59145.1"/>
    <property type="molecule type" value="Genomic_DNA"/>
</dbReference>
<keyword evidence="2" id="KW-1185">Reference proteome</keyword>
<reference evidence="1 2" key="2">
    <citation type="journal article" date="2018" name="New Phytol.">
        <title>High intraspecific genome diversity in the model arbuscular mycorrhizal symbiont Rhizophagus irregularis.</title>
        <authorList>
            <person name="Chen E.C.H."/>
            <person name="Morin E."/>
            <person name="Beaudet D."/>
            <person name="Noel J."/>
            <person name="Yildirir G."/>
            <person name="Ndikumana S."/>
            <person name="Charron P."/>
            <person name="St-Onge C."/>
            <person name="Giorgi J."/>
            <person name="Kruger M."/>
            <person name="Marton T."/>
            <person name="Ropars J."/>
            <person name="Grigoriev I.V."/>
            <person name="Hainaut M."/>
            <person name="Henrissat B."/>
            <person name="Roux C."/>
            <person name="Martin F."/>
            <person name="Corradi N."/>
        </authorList>
    </citation>
    <scope>NUCLEOTIDE SEQUENCE [LARGE SCALE GENOMIC DNA]</scope>
    <source>
        <strain evidence="1 2">DAOM 197198</strain>
    </source>
</reference>
<gene>
    <name evidence="1" type="ORF">GLOIN_2v1724616</name>
</gene>
<name>A0A2P4P174_RHIID</name>
<dbReference type="Proteomes" id="UP000018888">
    <property type="component" value="Unassembled WGS sequence"/>
</dbReference>
<evidence type="ECO:0000313" key="1">
    <source>
        <dbReference type="EMBL" id="POG59145.1"/>
    </source>
</evidence>
<dbReference type="AlphaFoldDB" id="A0A2P4P174"/>
<reference evidence="1 2" key="1">
    <citation type="journal article" date="2013" name="Proc. Natl. Acad. Sci. U.S.A.">
        <title>Genome of an arbuscular mycorrhizal fungus provides insight into the oldest plant symbiosis.</title>
        <authorList>
            <person name="Tisserant E."/>
            <person name="Malbreil M."/>
            <person name="Kuo A."/>
            <person name="Kohler A."/>
            <person name="Symeonidi A."/>
            <person name="Balestrini R."/>
            <person name="Charron P."/>
            <person name="Duensing N."/>
            <person name="Frei Dit Frey N."/>
            <person name="Gianinazzi-Pearson V."/>
            <person name="Gilbert L.B."/>
            <person name="Handa Y."/>
            <person name="Herr J.R."/>
            <person name="Hijri M."/>
            <person name="Koul R."/>
            <person name="Kawaguchi M."/>
            <person name="Krajinski F."/>
            <person name="Lammers P.J."/>
            <person name="Masclaux F.G."/>
            <person name="Murat C."/>
            <person name="Morin E."/>
            <person name="Ndikumana S."/>
            <person name="Pagni M."/>
            <person name="Petitpierre D."/>
            <person name="Requena N."/>
            <person name="Rosikiewicz P."/>
            <person name="Riley R."/>
            <person name="Saito K."/>
            <person name="San Clemente H."/>
            <person name="Shapiro H."/>
            <person name="van Tuinen D."/>
            <person name="Becard G."/>
            <person name="Bonfante P."/>
            <person name="Paszkowski U."/>
            <person name="Shachar-Hill Y.Y."/>
            <person name="Tuskan G.A."/>
            <person name="Young P.W."/>
            <person name="Sanders I.R."/>
            <person name="Henrissat B."/>
            <person name="Rensing S.A."/>
            <person name="Grigoriev I.V."/>
            <person name="Corradi N."/>
            <person name="Roux C."/>
            <person name="Martin F."/>
        </authorList>
    </citation>
    <scope>NUCLEOTIDE SEQUENCE [LARGE SCALE GENOMIC DNA]</scope>
    <source>
        <strain evidence="1 2">DAOM 197198</strain>
    </source>
</reference>
<evidence type="ECO:0000313" key="2">
    <source>
        <dbReference type="Proteomes" id="UP000018888"/>
    </source>
</evidence>
<organism evidence="1 2">
    <name type="scientific">Rhizophagus irregularis (strain DAOM 181602 / DAOM 197198 / MUCL 43194)</name>
    <name type="common">Arbuscular mycorrhizal fungus</name>
    <name type="synonym">Glomus intraradices</name>
    <dbReference type="NCBI Taxonomy" id="747089"/>
    <lineage>
        <taxon>Eukaryota</taxon>
        <taxon>Fungi</taxon>
        <taxon>Fungi incertae sedis</taxon>
        <taxon>Mucoromycota</taxon>
        <taxon>Glomeromycotina</taxon>
        <taxon>Glomeromycetes</taxon>
        <taxon>Glomerales</taxon>
        <taxon>Glomeraceae</taxon>
        <taxon>Rhizophagus</taxon>
    </lineage>
</organism>
<protein>
    <submittedName>
        <fullName evidence="1">Uncharacterized protein</fullName>
    </submittedName>
</protein>
<proteinExistence type="predicted"/>
<accession>A0A2P4P174</accession>
<sequence length="64" mass="7656">MCPMCPRALVQCHVLSHICMFKHALFTPFTLIKKKHYLIYNTNKFLLLFWFSTKVLRIINKEGK</sequence>
<comment type="caution">
    <text evidence="1">The sequence shown here is derived from an EMBL/GenBank/DDBJ whole genome shotgun (WGS) entry which is preliminary data.</text>
</comment>